<evidence type="ECO:0000313" key="2">
    <source>
        <dbReference type="EMBL" id="SBT46677.1"/>
    </source>
</evidence>
<name>A0A1A8ZS18_9ACTN</name>
<feature type="domain" description="YdhG-like" evidence="1">
    <location>
        <begin position="26"/>
        <end position="122"/>
    </location>
</feature>
<proteinExistence type="predicted"/>
<gene>
    <name evidence="2" type="ORF">GA0070621_2683</name>
</gene>
<dbReference type="Pfam" id="PF08818">
    <property type="entry name" value="DUF1801"/>
    <property type="match status" value="1"/>
</dbReference>
<dbReference type="EMBL" id="LT594324">
    <property type="protein sequence ID" value="SBT46677.1"/>
    <property type="molecule type" value="Genomic_DNA"/>
</dbReference>
<dbReference type="SUPFAM" id="SSF159888">
    <property type="entry name" value="YdhG-like"/>
    <property type="match status" value="1"/>
</dbReference>
<dbReference type="AlphaFoldDB" id="A0A1A8ZS18"/>
<dbReference type="InterPro" id="IPR014922">
    <property type="entry name" value="YdhG-like"/>
</dbReference>
<dbReference type="Proteomes" id="UP000198765">
    <property type="component" value="Chromosome I"/>
</dbReference>
<accession>A0A1A8ZS18</accession>
<organism evidence="2 3">
    <name type="scientific">Micromonospora narathiwatensis</name>
    <dbReference type="NCBI Taxonomy" id="299146"/>
    <lineage>
        <taxon>Bacteria</taxon>
        <taxon>Bacillati</taxon>
        <taxon>Actinomycetota</taxon>
        <taxon>Actinomycetes</taxon>
        <taxon>Micromonosporales</taxon>
        <taxon>Micromonosporaceae</taxon>
        <taxon>Micromonospora</taxon>
    </lineage>
</organism>
<keyword evidence="3" id="KW-1185">Reference proteome</keyword>
<sequence>MGKVDNTVNKTDEVDAFMDKLDHPFKAEVELLRESIKAANPKITEQIKWKAPSFSYQGEYLATFNLWSKERVHLVFHNPLVVDIDSELLEGNYTDGRRMAYFADMKDAKAKKTELKRIIKQLVKAIGK</sequence>
<evidence type="ECO:0000259" key="1">
    <source>
        <dbReference type="Pfam" id="PF08818"/>
    </source>
</evidence>
<protein>
    <recommendedName>
        <fullName evidence="1">YdhG-like domain-containing protein</fullName>
    </recommendedName>
</protein>
<reference evidence="2 3" key="1">
    <citation type="submission" date="2016-06" db="EMBL/GenBank/DDBJ databases">
        <authorList>
            <person name="Kjaerup R.B."/>
            <person name="Dalgaard T.S."/>
            <person name="Juul-Madsen H.R."/>
        </authorList>
    </citation>
    <scope>NUCLEOTIDE SEQUENCE [LARGE SCALE GENOMIC DNA]</scope>
    <source>
        <strain evidence="2 3">DSM 45248</strain>
    </source>
</reference>
<dbReference type="Gene3D" id="3.90.1150.200">
    <property type="match status" value="1"/>
</dbReference>
<dbReference type="PATRIC" id="fig|299146.4.peg.2782"/>
<evidence type="ECO:0000313" key="3">
    <source>
        <dbReference type="Proteomes" id="UP000198765"/>
    </source>
</evidence>